<reference evidence="18" key="1">
    <citation type="submission" date="2023-01" db="EMBL/GenBank/DDBJ databases">
        <title>Genome assembly of the deep-sea coral Lophelia pertusa.</title>
        <authorList>
            <person name="Herrera S."/>
            <person name="Cordes E."/>
        </authorList>
    </citation>
    <scope>NUCLEOTIDE SEQUENCE</scope>
    <source>
        <strain evidence="18">USNM1676648</strain>
        <tissue evidence="18">Polyp</tissue>
    </source>
</reference>
<dbReference type="AlphaFoldDB" id="A0A9X0CFB3"/>
<evidence type="ECO:0000256" key="14">
    <source>
        <dbReference type="ARBA" id="ARBA00023170"/>
    </source>
</evidence>
<dbReference type="InterPro" id="IPR055163">
    <property type="entry name" value="ALK/LTK-like_GRD"/>
</dbReference>
<evidence type="ECO:0000256" key="8">
    <source>
        <dbReference type="ARBA" id="ARBA00022777"/>
    </source>
</evidence>
<evidence type="ECO:0000256" key="4">
    <source>
        <dbReference type="ARBA" id="ARBA00022679"/>
    </source>
</evidence>
<evidence type="ECO:0000256" key="1">
    <source>
        <dbReference type="ARBA" id="ARBA00004251"/>
    </source>
</evidence>
<evidence type="ECO:0000256" key="6">
    <source>
        <dbReference type="ARBA" id="ARBA00022729"/>
    </source>
</evidence>
<evidence type="ECO:0000256" key="9">
    <source>
        <dbReference type="ARBA" id="ARBA00022840"/>
    </source>
</evidence>
<dbReference type="GO" id="GO:0004714">
    <property type="term" value="F:transmembrane receptor protein tyrosine kinase activity"/>
    <property type="evidence" value="ECO:0007669"/>
    <property type="project" value="UniProtKB-EC"/>
</dbReference>
<keyword evidence="7" id="KW-0547">Nucleotide-binding</keyword>
<evidence type="ECO:0000256" key="10">
    <source>
        <dbReference type="ARBA" id="ARBA00022989"/>
    </source>
</evidence>
<evidence type="ECO:0000313" key="18">
    <source>
        <dbReference type="EMBL" id="KAJ7337130.1"/>
    </source>
</evidence>
<name>A0A9X0CFB3_9CNID</name>
<evidence type="ECO:0000256" key="16">
    <source>
        <dbReference type="SAM" id="SignalP"/>
    </source>
</evidence>
<keyword evidence="19" id="KW-1185">Reference proteome</keyword>
<keyword evidence="12" id="KW-0829">Tyrosine-protein kinase</keyword>
<evidence type="ECO:0000256" key="12">
    <source>
        <dbReference type="ARBA" id="ARBA00023137"/>
    </source>
</evidence>
<comment type="subcellular location">
    <subcellularLocation>
        <location evidence="1">Cell membrane</location>
        <topology evidence="1">Single-pass type I membrane protein</topology>
    </subcellularLocation>
</comment>
<dbReference type="EMBL" id="MU827781">
    <property type="protein sequence ID" value="KAJ7337130.1"/>
    <property type="molecule type" value="Genomic_DNA"/>
</dbReference>
<evidence type="ECO:0000256" key="2">
    <source>
        <dbReference type="ARBA" id="ARBA00011902"/>
    </source>
</evidence>
<keyword evidence="15" id="KW-0325">Glycoprotein</keyword>
<evidence type="ECO:0000256" key="5">
    <source>
        <dbReference type="ARBA" id="ARBA00022692"/>
    </source>
</evidence>
<keyword evidence="5" id="KW-0812">Transmembrane</keyword>
<feature type="domain" description="ALK/LTK-like glycine-rich" evidence="17">
    <location>
        <begin position="199"/>
        <end position="420"/>
    </location>
</feature>
<evidence type="ECO:0000256" key="11">
    <source>
        <dbReference type="ARBA" id="ARBA00023136"/>
    </source>
</evidence>
<evidence type="ECO:0000259" key="17">
    <source>
        <dbReference type="Pfam" id="PF12810"/>
    </source>
</evidence>
<evidence type="ECO:0000313" key="19">
    <source>
        <dbReference type="Proteomes" id="UP001163046"/>
    </source>
</evidence>
<keyword evidence="9" id="KW-0067">ATP-binding</keyword>
<keyword evidence="8" id="KW-0418">Kinase</keyword>
<dbReference type="PANTHER" id="PTHR31535">
    <property type="match status" value="1"/>
</dbReference>
<keyword evidence="10" id="KW-1133">Transmembrane helix</keyword>
<evidence type="ECO:0000256" key="13">
    <source>
        <dbReference type="ARBA" id="ARBA00023157"/>
    </source>
</evidence>
<dbReference type="Proteomes" id="UP001163046">
    <property type="component" value="Unassembled WGS sequence"/>
</dbReference>
<evidence type="ECO:0000256" key="15">
    <source>
        <dbReference type="ARBA" id="ARBA00023180"/>
    </source>
</evidence>
<dbReference type="OrthoDB" id="5984227at2759"/>
<organism evidence="18 19">
    <name type="scientific">Desmophyllum pertusum</name>
    <dbReference type="NCBI Taxonomy" id="174260"/>
    <lineage>
        <taxon>Eukaryota</taxon>
        <taxon>Metazoa</taxon>
        <taxon>Cnidaria</taxon>
        <taxon>Anthozoa</taxon>
        <taxon>Hexacorallia</taxon>
        <taxon>Scleractinia</taxon>
        <taxon>Caryophylliina</taxon>
        <taxon>Caryophylliidae</taxon>
        <taxon>Desmophyllum</taxon>
    </lineage>
</organism>
<protein>
    <recommendedName>
        <fullName evidence="2">receptor protein-tyrosine kinase</fullName>
        <ecNumber evidence="2">2.7.10.1</ecNumber>
    </recommendedName>
</protein>
<sequence>MVNKATVVFLLSLAVLGHLPQSLCWKREENSIFFDGAVFLHRNFALETDILRKVKTSGEVHCGLACLSEKDCIAQTYCAESWAKTKGTCYLHKNGIKDEQTTGVLVRREECTYQQYINFYEASCSRQCHNGNRCSYDYDNRRYACRCEPPCTAIQFRFTTLGMQGNSGPTSTAGYVNTTLKGAVTLHNGIQIWTVPFTALYELTVAGASGGDTSFSGGKGAIVNGSVHLTKGTELHLLIGQKGLKGTGQNVGAGGGGGTFVVFSNNTLLAAAGGGGGPGGQITAKNGDNGQTSRNGSVYGGVNGLGGSVCADEVSNAGGGGGFKGDGKCSTSIMCTFPRKCNQGGLSYLNGGLGGSGNGIGGFGGGGAADKKFPGGGGGYSGGGVYASSYTPKGGGGGSYYTGEMKPSNEVNAADGYVLIDFDGSLL</sequence>
<feature type="chain" id="PRO_5040792820" description="receptor protein-tyrosine kinase" evidence="16">
    <location>
        <begin position="25"/>
        <end position="427"/>
    </location>
</feature>
<keyword evidence="14" id="KW-0675">Receptor</keyword>
<keyword evidence="11" id="KW-0472">Membrane</keyword>
<comment type="caution">
    <text evidence="18">The sequence shown here is derived from an EMBL/GenBank/DDBJ whole genome shotgun (WGS) entry which is preliminary data.</text>
</comment>
<evidence type="ECO:0000256" key="3">
    <source>
        <dbReference type="ARBA" id="ARBA00022475"/>
    </source>
</evidence>
<keyword evidence="4" id="KW-0808">Transferase</keyword>
<dbReference type="EC" id="2.7.10.1" evidence="2"/>
<dbReference type="PANTHER" id="PTHR31535:SF3">
    <property type="entry name" value="REGULATORY PROTEIN ZESTE"/>
    <property type="match status" value="1"/>
</dbReference>
<dbReference type="Pfam" id="PF12810">
    <property type="entry name" value="ALK_LTK_GRD"/>
    <property type="match status" value="1"/>
</dbReference>
<keyword evidence="6 16" id="KW-0732">Signal</keyword>
<evidence type="ECO:0000256" key="7">
    <source>
        <dbReference type="ARBA" id="ARBA00022741"/>
    </source>
</evidence>
<proteinExistence type="predicted"/>
<dbReference type="GO" id="GO:0005886">
    <property type="term" value="C:plasma membrane"/>
    <property type="evidence" value="ECO:0007669"/>
    <property type="project" value="UniProtKB-SubCell"/>
</dbReference>
<keyword evidence="13" id="KW-1015">Disulfide bond</keyword>
<accession>A0A9X0CFB3</accession>
<gene>
    <name evidence="18" type="ORF">OS493_009983</name>
</gene>
<dbReference type="GO" id="GO:0005524">
    <property type="term" value="F:ATP binding"/>
    <property type="evidence" value="ECO:0007669"/>
    <property type="project" value="UniProtKB-KW"/>
</dbReference>
<keyword evidence="3" id="KW-1003">Cell membrane</keyword>
<feature type="signal peptide" evidence="16">
    <location>
        <begin position="1"/>
        <end position="24"/>
    </location>
</feature>